<feature type="binding site" description="covalent" evidence="8">
    <location>
        <position position="147"/>
    </location>
    <ligand>
        <name>heme c</name>
        <dbReference type="ChEBI" id="CHEBI:61717"/>
        <label>2</label>
    </ligand>
</feature>
<dbReference type="SUPFAM" id="SSF46626">
    <property type="entry name" value="Cytochrome c"/>
    <property type="match status" value="2"/>
</dbReference>
<comment type="PTM">
    <text evidence="8">Binds 2 heme c groups covalently per subunit.</text>
</comment>
<evidence type="ECO:0000256" key="5">
    <source>
        <dbReference type="ARBA" id="ARBA00022764"/>
    </source>
</evidence>
<evidence type="ECO:0000256" key="1">
    <source>
        <dbReference type="ARBA" id="ARBA00004418"/>
    </source>
</evidence>
<accession>F2NK57</accession>
<evidence type="ECO:0000256" key="4">
    <source>
        <dbReference type="ARBA" id="ARBA00022723"/>
    </source>
</evidence>
<evidence type="ECO:0000256" key="6">
    <source>
        <dbReference type="ARBA" id="ARBA00022982"/>
    </source>
</evidence>
<protein>
    <submittedName>
        <fullName evidence="11">Cytochrome c class I</fullName>
    </submittedName>
</protein>
<dbReference type="GO" id="GO:0020037">
    <property type="term" value="F:heme binding"/>
    <property type="evidence" value="ECO:0007669"/>
    <property type="project" value="InterPro"/>
</dbReference>
<sequence length="220" mass="23579">MKVYSSRSSRPVWLLVAACALLLTASLTYGQGLPQSNPERGQTLANQRCVGCHGPNGQSQTPTFPSLAAQVPSYLSTQLILLRAGIRQSPVMNAIAKDLSDQDIADLTAYYASQPPRAPWPASDPELQAKGKALFEKGDRTRGLIACAICHGPAGQGVNANGIPRIAQQSPDYFINVMKVFANLDLPPGESPFVDAMILTAKLLTEDELKALAEYVKSMP</sequence>
<feature type="binding site" description="axial binding residue" evidence="9">
    <location>
        <position position="92"/>
    </location>
    <ligand>
        <name>heme c</name>
        <dbReference type="ChEBI" id="CHEBI:61717"/>
        <label>1</label>
    </ligand>
    <ligandPart>
        <name>Fe</name>
        <dbReference type="ChEBI" id="CHEBI:18248"/>
    </ligandPart>
</feature>
<evidence type="ECO:0000256" key="8">
    <source>
        <dbReference type="PIRSR" id="PIRSR000005-1"/>
    </source>
</evidence>
<dbReference type="InterPro" id="IPR036909">
    <property type="entry name" value="Cyt_c-like_dom_sf"/>
</dbReference>
<dbReference type="STRING" id="869210.Marky_1288"/>
<keyword evidence="5" id="KW-0574">Periplasm</keyword>
<feature type="binding site" description="covalent" evidence="8">
    <location>
        <position position="49"/>
    </location>
    <ligand>
        <name>heme c</name>
        <dbReference type="ChEBI" id="CHEBI:61717"/>
        <label>1</label>
    </ligand>
</feature>
<evidence type="ECO:0000313" key="11">
    <source>
        <dbReference type="EMBL" id="AEB12028.1"/>
    </source>
</evidence>
<feature type="binding site" description="axial binding residue" evidence="9">
    <location>
        <position position="151"/>
    </location>
    <ligand>
        <name>heme c</name>
        <dbReference type="ChEBI" id="CHEBI:61717"/>
        <label>2</label>
    </ligand>
    <ligandPart>
        <name>Fe</name>
        <dbReference type="ChEBI" id="CHEBI:18248"/>
    </ligandPart>
</feature>
<keyword evidence="2" id="KW-0813">Transport</keyword>
<evidence type="ECO:0000256" key="7">
    <source>
        <dbReference type="ARBA" id="ARBA00023004"/>
    </source>
</evidence>
<feature type="binding site" description="covalent" evidence="8">
    <location>
        <position position="150"/>
    </location>
    <ligand>
        <name>heme c</name>
        <dbReference type="ChEBI" id="CHEBI:61717"/>
        <label>2</label>
    </ligand>
</feature>
<feature type="domain" description="Cytochrome c" evidence="10">
    <location>
        <begin position="36"/>
        <end position="115"/>
    </location>
</feature>
<dbReference type="GO" id="GO:0009055">
    <property type="term" value="F:electron transfer activity"/>
    <property type="evidence" value="ECO:0007669"/>
    <property type="project" value="InterPro"/>
</dbReference>
<keyword evidence="4 9" id="KW-0479">Metal-binding</keyword>
<proteinExistence type="predicted"/>
<dbReference type="KEGG" id="mhd:Marky_1288"/>
<evidence type="ECO:0000256" key="9">
    <source>
        <dbReference type="PIRSR" id="PIRSR000005-2"/>
    </source>
</evidence>
<dbReference type="PROSITE" id="PS51007">
    <property type="entry name" value="CYTC"/>
    <property type="match status" value="2"/>
</dbReference>
<dbReference type="Gene3D" id="1.10.760.10">
    <property type="entry name" value="Cytochrome c-like domain"/>
    <property type="match status" value="2"/>
</dbReference>
<dbReference type="GO" id="GO:0005506">
    <property type="term" value="F:iron ion binding"/>
    <property type="evidence" value="ECO:0007669"/>
    <property type="project" value="InterPro"/>
</dbReference>
<evidence type="ECO:0000259" key="10">
    <source>
        <dbReference type="PROSITE" id="PS51007"/>
    </source>
</evidence>
<feature type="binding site" description="covalent" evidence="8">
    <location>
        <position position="52"/>
    </location>
    <ligand>
        <name>heme c</name>
        <dbReference type="ChEBI" id="CHEBI:61717"/>
        <label>1</label>
    </ligand>
</feature>
<evidence type="ECO:0000313" key="12">
    <source>
        <dbReference type="Proteomes" id="UP000007030"/>
    </source>
</evidence>
<keyword evidence="12" id="KW-1185">Reference proteome</keyword>
<evidence type="ECO:0000256" key="3">
    <source>
        <dbReference type="ARBA" id="ARBA00022617"/>
    </source>
</evidence>
<dbReference type="Proteomes" id="UP000007030">
    <property type="component" value="Chromosome"/>
</dbReference>
<dbReference type="PANTHER" id="PTHR33751:SF9">
    <property type="entry name" value="CYTOCHROME C4"/>
    <property type="match status" value="1"/>
</dbReference>
<keyword evidence="7 9" id="KW-0408">Iron</keyword>
<evidence type="ECO:0000256" key="2">
    <source>
        <dbReference type="ARBA" id="ARBA00022448"/>
    </source>
</evidence>
<dbReference type="InterPro" id="IPR024167">
    <property type="entry name" value="Cytochrome_c4-like"/>
</dbReference>
<feature type="domain" description="Cytochrome c" evidence="10">
    <location>
        <begin position="126"/>
        <end position="220"/>
    </location>
</feature>
<dbReference type="InterPro" id="IPR009056">
    <property type="entry name" value="Cyt_c-like_dom"/>
</dbReference>
<comment type="subcellular location">
    <subcellularLocation>
        <location evidence="1">Periplasm</location>
    </subcellularLocation>
</comment>
<dbReference type="AlphaFoldDB" id="F2NK57"/>
<dbReference type="PIRSF" id="PIRSF000005">
    <property type="entry name" value="Cytochrome_c4"/>
    <property type="match status" value="1"/>
</dbReference>
<keyword evidence="3 8" id="KW-0349">Heme</keyword>
<dbReference type="PANTHER" id="PTHR33751">
    <property type="entry name" value="CBB3-TYPE CYTOCHROME C OXIDASE SUBUNIT FIXP"/>
    <property type="match status" value="1"/>
</dbReference>
<dbReference type="Pfam" id="PF00034">
    <property type="entry name" value="Cytochrom_C"/>
    <property type="match status" value="2"/>
</dbReference>
<dbReference type="GO" id="GO:0042597">
    <property type="term" value="C:periplasmic space"/>
    <property type="evidence" value="ECO:0007669"/>
    <property type="project" value="UniProtKB-SubCell"/>
</dbReference>
<reference evidence="11 12" key="1">
    <citation type="journal article" date="2012" name="Stand. Genomic Sci.">
        <title>Complete genome sequence of the aerobic, heterotroph Marinithermus hydrothermalis type strain (T1(T)) from a deep-sea hydrothermal vent chimney.</title>
        <authorList>
            <person name="Copeland A."/>
            <person name="Gu W."/>
            <person name="Yasawong M."/>
            <person name="Lapidus A."/>
            <person name="Lucas S."/>
            <person name="Deshpande S."/>
            <person name="Pagani I."/>
            <person name="Tapia R."/>
            <person name="Cheng J.F."/>
            <person name="Goodwin L.A."/>
            <person name="Pitluck S."/>
            <person name="Liolios K."/>
            <person name="Ivanova N."/>
            <person name="Mavromatis K."/>
            <person name="Mikhailova N."/>
            <person name="Pati A."/>
            <person name="Chen A."/>
            <person name="Palaniappan K."/>
            <person name="Land M."/>
            <person name="Pan C."/>
            <person name="Brambilla E.M."/>
            <person name="Rohde M."/>
            <person name="Tindall B.J."/>
            <person name="Sikorski J."/>
            <person name="Goker M."/>
            <person name="Detter J.C."/>
            <person name="Bristow J."/>
            <person name="Eisen J.A."/>
            <person name="Markowitz V."/>
            <person name="Hugenholtz P."/>
            <person name="Kyrpides N.C."/>
            <person name="Klenk H.P."/>
            <person name="Woyke T."/>
        </authorList>
    </citation>
    <scope>NUCLEOTIDE SEQUENCE [LARGE SCALE GENOMIC DNA]</scope>
    <source>
        <strain evidence="12">DSM 14884 / JCM 11576 / T1</strain>
    </source>
</reference>
<name>F2NK57_MARHT</name>
<feature type="binding site" description="axial binding residue" evidence="9">
    <location>
        <position position="197"/>
    </location>
    <ligand>
        <name>heme c</name>
        <dbReference type="ChEBI" id="CHEBI:61717"/>
        <label>2</label>
    </ligand>
    <ligandPart>
        <name>Fe</name>
        <dbReference type="ChEBI" id="CHEBI:18248"/>
    </ligandPart>
</feature>
<dbReference type="EMBL" id="CP002630">
    <property type="protein sequence ID" value="AEB12028.1"/>
    <property type="molecule type" value="Genomic_DNA"/>
</dbReference>
<organism evidence="11 12">
    <name type="scientific">Marinithermus hydrothermalis (strain DSM 14884 / JCM 11576 / T1)</name>
    <dbReference type="NCBI Taxonomy" id="869210"/>
    <lineage>
        <taxon>Bacteria</taxon>
        <taxon>Thermotogati</taxon>
        <taxon>Deinococcota</taxon>
        <taxon>Deinococci</taxon>
        <taxon>Thermales</taxon>
        <taxon>Thermaceae</taxon>
        <taxon>Marinithermus</taxon>
    </lineage>
</organism>
<dbReference type="InterPro" id="IPR050597">
    <property type="entry name" value="Cytochrome_c_Oxidase_Subunit"/>
</dbReference>
<feature type="binding site" description="axial binding residue" evidence="9">
    <location>
        <position position="53"/>
    </location>
    <ligand>
        <name>heme c</name>
        <dbReference type="ChEBI" id="CHEBI:61717"/>
        <label>1</label>
    </ligand>
    <ligandPart>
        <name>Fe</name>
        <dbReference type="ChEBI" id="CHEBI:18248"/>
    </ligandPart>
</feature>
<keyword evidence="6" id="KW-0249">Electron transport</keyword>
<gene>
    <name evidence="11" type="ordered locus">Marky_1288</name>
</gene>
<dbReference type="eggNOG" id="COG2863">
    <property type="taxonomic scope" value="Bacteria"/>
</dbReference>
<dbReference type="HOGENOM" id="CLU_076280_3_1_0"/>